<keyword evidence="3" id="KW-0325">Glycoprotein</keyword>
<evidence type="ECO:0000259" key="4">
    <source>
        <dbReference type="PROSITE" id="PS50222"/>
    </source>
</evidence>
<evidence type="ECO:0000256" key="2">
    <source>
        <dbReference type="ARBA" id="ARBA00022729"/>
    </source>
</evidence>
<protein>
    <recommendedName>
        <fullName evidence="4">EF-hand domain-containing protein</fullName>
    </recommendedName>
</protein>
<dbReference type="Proteomes" id="UP000009026">
    <property type="component" value="Chromosome"/>
</dbReference>
<dbReference type="AlphaFoldDB" id="A0A0H4WNZ1"/>
<evidence type="ECO:0000256" key="3">
    <source>
        <dbReference type="ARBA" id="ARBA00023180"/>
    </source>
</evidence>
<keyword evidence="2" id="KW-0732">Signal</keyword>
<dbReference type="GO" id="GO:0005509">
    <property type="term" value="F:calcium ion binding"/>
    <property type="evidence" value="ECO:0007669"/>
    <property type="project" value="InterPro"/>
</dbReference>
<dbReference type="SUPFAM" id="SSF52058">
    <property type="entry name" value="L domain-like"/>
    <property type="match status" value="1"/>
</dbReference>
<dbReference type="InterPro" id="IPR051648">
    <property type="entry name" value="CWI-Assembly_Regulator"/>
</dbReference>
<dbReference type="PROSITE" id="PS00018">
    <property type="entry name" value="EF_HAND_1"/>
    <property type="match status" value="2"/>
</dbReference>
<dbReference type="InterPro" id="IPR002048">
    <property type="entry name" value="EF_hand_dom"/>
</dbReference>
<accession>A0A0H4WNZ1</accession>
<organism evidence="5 6">
    <name type="scientific">Pseudomyxococcus hansupus</name>
    <dbReference type="NCBI Taxonomy" id="1297742"/>
    <lineage>
        <taxon>Bacteria</taxon>
        <taxon>Pseudomonadati</taxon>
        <taxon>Myxococcota</taxon>
        <taxon>Myxococcia</taxon>
        <taxon>Myxococcales</taxon>
        <taxon>Cystobacterineae</taxon>
        <taxon>Myxococcaceae</taxon>
        <taxon>Pseudomyxococcus</taxon>
    </lineage>
</organism>
<dbReference type="PATRIC" id="fig|1297742.4.peg.211"/>
<comment type="subcellular location">
    <subcellularLocation>
        <location evidence="1">Cell envelope</location>
    </subcellularLocation>
</comment>
<feature type="domain" description="EF-hand" evidence="4">
    <location>
        <begin position="150"/>
        <end position="173"/>
    </location>
</feature>
<proteinExistence type="predicted"/>
<evidence type="ECO:0000313" key="5">
    <source>
        <dbReference type="EMBL" id="AKQ63293.1"/>
    </source>
</evidence>
<dbReference type="Gene3D" id="3.80.10.10">
    <property type="entry name" value="Ribonuclease Inhibitor"/>
    <property type="match status" value="1"/>
</dbReference>
<dbReference type="KEGG" id="mym:A176_000205"/>
<keyword evidence="6" id="KW-1185">Reference proteome</keyword>
<dbReference type="PANTHER" id="PTHR31018:SF3">
    <property type="entry name" value="RECEPTOR PROTEIN-TYROSINE KINASE"/>
    <property type="match status" value="1"/>
</dbReference>
<dbReference type="STRING" id="1297742.A176_000205"/>
<dbReference type="InterPro" id="IPR055575">
    <property type="entry name" value="DUF7151"/>
</dbReference>
<dbReference type="GO" id="GO:0030313">
    <property type="term" value="C:cell envelope"/>
    <property type="evidence" value="ECO:0007669"/>
    <property type="project" value="UniProtKB-SubCell"/>
</dbReference>
<evidence type="ECO:0000256" key="1">
    <source>
        <dbReference type="ARBA" id="ARBA00004196"/>
    </source>
</evidence>
<name>A0A0H4WNZ1_9BACT</name>
<reference evidence="5 6" key="1">
    <citation type="journal article" date="2016" name="PLoS ONE">
        <title>Complete Genome Sequence and Comparative Genomics of a Novel Myxobacterium Myxococcus hansupus.</title>
        <authorList>
            <person name="Sharma G."/>
            <person name="Narwani T."/>
            <person name="Subramanian S."/>
        </authorList>
    </citation>
    <scope>NUCLEOTIDE SEQUENCE [LARGE SCALE GENOMIC DNA]</scope>
    <source>
        <strain evidence="6">mixupus</strain>
    </source>
</reference>
<dbReference type="Pfam" id="PF23657">
    <property type="entry name" value="DUF7151"/>
    <property type="match status" value="3"/>
</dbReference>
<sequence>MVMFVAGCDAIDLRRLVTQHEARTRVDTEPAGPNCEHGGKAVLSGLDLDANGSLDDTEVTGTEYVCATLAPGVLVRTRPVPRGEACPHGGSLSQAGMDLDGDGILSDDEVTREVQGCIEPEPVRVVARVRELTTYPYVCRYGNSLVEAGVDLNGNGVLDEDELRAAVRLCSNFETTLLRQRPEPVGPNCATGGTVVEAGVDGNRNAVLDNEEVLATTYVCQPLVTHHGMLVVEDAADVEALRGISNIRGNLTLQAPDVTELVLPGLVSVEGTLEIHGAALQRVELPALRYVGGTLSISGTQLSTLHVGPQEHDALAQVRVHSLGLRTLPSLTSLAGLSAVVPLFDLAIWDTGIQSAPDTFRHVPTLHGTVSVFQNAVMEELPLSRLVEVGGSVEISGNPALRSLEGLRNLSMVDGGIGITNNGALTSVSGLKNLTLVKNHLSVTDNPQLLDVRFESVSTLQSLAITGNAMLEHVGSMPSLRRIHYGVSLEDNPRLSSVTDLPEFLSMGGLTLTRNALLTDLSGFHRVTWMFSLVVTGNDALTDLGTLSALHALEMLEVRDNPALTRLNLPALADVRRAFHVTGNAQLPSCWATLLADSAYTGPQEERVIEDNDSGTPCQL</sequence>
<dbReference type="eggNOG" id="COG4886">
    <property type="taxonomic scope" value="Bacteria"/>
</dbReference>
<dbReference type="PANTHER" id="PTHR31018">
    <property type="entry name" value="SPORULATION-SPECIFIC PROTEIN-RELATED"/>
    <property type="match status" value="1"/>
</dbReference>
<dbReference type="InterPro" id="IPR032675">
    <property type="entry name" value="LRR_dom_sf"/>
</dbReference>
<dbReference type="EMBL" id="CP012109">
    <property type="protein sequence ID" value="AKQ63293.1"/>
    <property type="molecule type" value="Genomic_DNA"/>
</dbReference>
<dbReference type="PROSITE" id="PS50222">
    <property type="entry name" value="EF_HAND_2"/>
    <property type="match status" value="1"/>
</dbReference>
<gene>
    <name evidence="5" type="ORF">A176_000205</name>
</gene>
<dbReference type="InterPro" id="IPR018247">
    <property type="entry name" value="EF_Hand_1_Ca_BS"/>
</dbReference>
<evidence type="ECO:0000313" key="6">
    <source>
        <dbReference type="Proteomes" id="UP000009026"/>
    </source>
</evidence>